<dbReference type="InParanoid" id="A0A6P8I6P1"/>
<proteinExistence type="inferred from homology"/>
<dbReference type="Proteomes" id="UP000515163">
    <property type="component" value="Unplaced"/>
</dbReference>
<evidence type="ECO:0000313" key="3">
    <source>
        <dbReference type="RefSeq" id="XP_031563633.1"/>
    </source>
</evidence>
<protein>
    <submittedName>
        <fullName evidence="3">Tctex1 domain-containing protein 1-B-like</fullName>
    </submittedName>
</protein>
<dbReference type="GO" id="GO:0005737">
    <property type="term" value="C:cytoplasm"/>
    <property type="evidence" value="ECO:0007669"/>
    <property type="project" value="TreeGrafter"/>
</dbReference>
<organism evidence="2 3">
    <name type="scientific">Actinia tenebrosa</name>
    <name type="common">Australian red waratah sea anemone</name>
    <dbReference type="NCBI Taxonomy" id="6105"/>
    <lineage>
        <taxon>Eukaryota</taxon>
        <taxon>Metazoa</taxon>
        <taxon>Cnidaria</taxon>
        <taxon>Anthozoa</taxon>
        <taxon>Hexacorallia</taxon>
        <taxon>Actiniaria</taxon>
        <taxon>Actiniidae</taxon>
        <taxon>Actinia</taxon>
    </lineage>
</organism>
<dbReference type="PANTHER" id="PTHR21255:SF65">
    <property type="entry name" value="TCTEX1 DOMAIN-CONTAINING PROTEIN 2"/>
    <property type="match status" value="1"/>
</dbReference>
<dbReference type="GO" id="GO:0045505">
    <property type="term" value="F:dynein intermediate chain binding"/>
    <property type="evidence" value="ECO:0007669"/>
    <property type="project" value="TreeGrafter"/>
</dbReference>
<dbReference type="PANTHER" id="PTHR21255">
    <property type="entry name" value="T-COMPLEX-ASSOCIATED-TESTIS-EXPRESSED 1/ DYNEIN LIGHT CHAIN"/>
    <property type="match status" value="1"/>
</dbReference>
<dbReference type="AlphaFoldDB" id="A0A6P8I6P1"/>
<dbReference type="InterPro" id="IPR005334">
    <property type="entry name" value="Tctex-1-like"/>
</dbReference>
<dbReference type="GeneID" id="116299140"/>
<dbReference type="RefSeq" id="XP_031563633.1">
    <property type="nucleotide sequence ID" value="XM_031707773.1"/>
</dbReference>
<reference evidence="3" key="1">
    <citation type="submission" date="2025-08" db="UniProtKB">
        <authorList>
            <consortium name="RefSeq"/>
        </authorList>
    </citation>
    <scope>IDENTIFICATION</scope>
    <source>
        <tissue evidence="3">Tentacle</tissue>
    </source>
</reference>
<dbReference type="KEGG" id="aten:116299140"/>
<accession>A0A6P8I6P1</accession>
<keyword evidence="2" id="KW-1185">Reference proteome</keyword>
<sequence>MLSTRKTTTFRNPSISMVQSRSNKYSLVPSSECGDSIRGAMPKDIALENTYKMIPDQKFIPGKTKAYIREILEKHLKEKEYDEKKAKELCLKLSEEIKHKVKETWLVNRFKIVCVVHIGKPMGQGMQITSRCLWNPAFDTFATECFSSDKIFGQASVFALYVE</sequence>
<dbReference type="OrthoDB" id="10260741at2759"/>
<dbReference type="Pfam" id="PF03645">
    <property type="entry name" value="Tctex-1"/>
    <property type="match status" value="1"/>
</dbReference>
<dbReference type="CDD" id="cd21451">
    <property type="entry name" value="DLC-like_TCTEX1D"/>
    <property type="match status" value="1"/>
</dbReference>
<dbReference type="InterPro" id="IPR038586">
    <property type="entry name" value="Tctex-1-like_sf"/>
</dbReference>
<gene>
    <name evidence="3" type="primary">LOC116299140</name>
</gene>
<dbReference type="GO" id="GO:0005868">
    <property type="term" value="C:cytoplasmic dynein complex"/>
    <property type="evidence" value="ECO:0007669"/>
    <property type="project" value="TreeGrafter"/>
</dbReference>
<dbReference type="Gene3D" id="3.30.1140.40">
    <property type="entry name" value="Tctex-1"/>
    <property type="match status" value="1"/>
</dbReference>
<comment type="similarity">
    <text evidence="1">Belongs to the dynein light chain Tctex-type family.</text>
</comment>
<dbReference type="GO" id="GO:0007018">
    <property type="term" value="P:microtubule-based movement"/>
    <property type="evidence" value="ECO:0007669"/>
    <property type="project" value="TreeGrafter"/>
</dbReference>
<evidence type="ECO:0000256" key="1">
    <source>
        <dbReference type="ARBA" id="ARBA00005361"/>
    </source>
</evidence>
<name>A0A6P8I6P1_ACTTE</name>
<evidence type="ECO:0000313" key="2">
    <source>
        <dbReference type="Proteomes" id="UP000515163"/>
    </source>
</evidence>